<keyword evidence="5" id="KW-0732">Signal</keyword>
<dbReference type="Proteomes" id="UP000001646">
    <property type="component" value="Unplaced"/>
</dbReference>
<evidence type="ECO:0000259" key="11">
    <source>
        <dbReference type="Pfam" id="PF23344"/>
    </source>
</evidence>
<evidence type="ECO:0000256" key="3">
    <source>
        <dbReference type="ARBA" id="ARBA00022553"/>
    </source>
</evidence>
<feature type="domain" description="TGFBR3/Endoglin-like N-terminal" evidence="12">
    <location>
        <begin position="108"/>
        <end position="186"/>
    </location>
</feature>
<evidence type="ECO:0000256" key="9">
    <source>
        <dbReference type="ARBA" id="ARBA00023180"/>
    </source>
</evidence>
<evidence type="ECO:0000256" key="6">
    <source>
        <dbReference type="ARBA" id="ARBA00022989"/>
    </source>
</evidence>
<protein>
    <recommendedName>
        <fullName evidence="15">ZP domain-containing protein</fullName>
    </recommendedName>
</protein>
<evidence type="ECO:0000313" key="14">
    <source>
        <dbReference type="Proteomes" id="UP000001646"/>
    </source>
</evidence>
<dbReference type="Ensembl" id="ENSACAT00000058430.1">
    <property type="protein sequence ID" value="ENSACAP00000023551.1"/>
    <property type="gene ID" value="ENSACAG00000015605.4"/>
</dbReference>
<reference evidence="13" key="2">
    <citation type="submission" date="2025-08" db="UniProtKB">
        <authorList>
            <consortium name="Ensembl"/>
        </authorList>
    </citation>
    <scope>IDENTIFICATION</scope>
</reference>
<evidence type="ECO:0000259" key="12">
    <source>
        <dbReference type="Pfam" id="PF26060"/>
    </source>
</evidence>
<keyword evidence="8" id="KW-1015">Disulfide bond</keyword>
<dbReference type="AlphaFoldDB" id="A0A803SKR1"/>
<dbReference type="GeneTree" id="ENSGT00530000063861"/>
<keyword evidence="6 10" id="KW-1133">Transmembrane helix</keyword>
<keyword evidence="3" id="KW-0597">Phosphoprotein</keyword>
<evidence type="ECO:0000256" key="1">
    <source>
        <dbReference type="ARBA" id="ARBA00004251"/>
    </source>
</evidence>
<evidence type="ECO:0000256" key="5">
    <source>
        <dbReference type="ARBA" id="ARBA00022729"/>
    </source>
</evidence>
<proteinExistence type="predicted"/>
<dbReference type="PANTHER" id="PTHR14002:SF45">
    <property type="entry name" value="ZP DOMAIN-CONTAINING PROTEIN"/>
    <property type="match status" value="1"/>
</dbReference>
<keyword evidence="4 10" id="KW-0812">Transmembrane</keyword>
<keyword evidence="2" id="KW-1003">Cell membrane</keyword>
<dbReference type="Gene3D" id="2.60.40.3210">
    <property type="entry name" value="Zona pellucida, ZP-N domain"/>
    <property type="match status" value="1"/>
</dbReference>
<evidence type="ECO:0000256" key="7">
    <source>
        <dbReference type="ARBA" id="ARBA00023136"/>
    </source>
</evidence>
<feature type="domain" description="ZP-N" evidence="11">
    <location>
        <begin position="314"/>
        <end position="394"/>
    </location>
</feature>
<evidence type="ECO:0000256" key="4">
    <source>
        <dbReference type="ARBA" id="ARBA00022692"/>
    </source>
</evidence>
<evidence type="ECO:0000256" key="2">
    <source>
        <dbReference type="ARBA" id="ARBA00022475"/>
    </source>
</evidence>
<dbReference type="InterPro" id="IPR058899">
    <property type="entry name" value="TGFBR3/Endoglin-like_N"/>
</dbReference>
<accession>A0A803SKR1</accession>
<feature type="transmembrane region" description="Helical" evidence="10">
    <location>
        <begin position="478"/>
        <end position="500"/>
    </location>
</feature>
<evidence type="ECO:0000256" key="10">
    <source>
        <dbReference type="SAM" id="Phobius"/>
    </source>
</evidence>
<dbReference type="PANTHER" id="PTHR14002">
    <property type="entry name" value="ENDOGLIN/TGF-BETA RECEPTOR TYPE III"/>
    <property type="match status" value="1"/>
</dbReference>
<evidence type="ECO:0000313" key="13">
    <source>
        <dbReference type="Ensembl" id="ENSACAP00000023551.1"/>
    </source>
</evidence>
<dbReference type="Bgee" id="ENSACAG00000015605">
    <property type="expression patterns" value="Expressed in kidney and 11 other cell types or tissues"/>
</dbReference>
<reference evidence="13" key="1">
    <citation type="submission" date="2009-12" db="EMBL/GenBank/DDBJ databases">
        <title>The Genome Sequence of Anolis carolinensis (Green Anole Lizard).</title>
        <authorList>
            <consortium name="The Genome Sequencing Platform"/>
            <person name="Di Palma F."/>
            <person name="Alfoldi J."/>
            <person name="Heiman D."/>
            <person name="Young S."/>
            <person name="Grabherr M."/>
            <person name="Johnson J."/>
            <person name="Lander E.S."/>
            <person name="Lindblad-Toh K."/>
        </authorList>
    </citation>
    <scope>NUCLEOTIDE SEQUENCE [LARGE SCALE GENOMIC DNA]</scope>
    <source>
        <strain evidence="13">JBL SC #1</strain>
    </source>
</reference>
<dbReference type="InterPro" id="IPR055356">
    <property type="entry name" value="ZP-N"/>
</dbReference>
<dbReference type="Pfam" id="PF23344">
    <property type="entry name" value="ZP-N"/>
    <property type="match status" value="1"/>
</dbReference>
<evidence type="ECO:0000256" key="8">
    <source>
        <dbReference type="ARBA" id="ARBA00023157"/>
    </source>
</evidence>
<organism evidence="13 14">
    <name type="scientific">Anolis carolinensis</name>
    <name type="common">Green anole</name>
    <name type="synonym">American chameleon</name>
    <dbReference type="NCBI Taxonomy" id="28377"/>
    <lineage>
        <taxon>Eukaryota</taxon>
        <taxon>Metazoa</taxon>
        <taxon>Chordata</taxon>
        <taxon>Craniata</taxon>
        <taxon>Vertebrata</taxon>
        <taxon>Euteleostomi</taxon>
        <taxon>Lepidosauria</taxon>
        <taxon>Squamata</taxon>
        <taxon>Bifurcata</taxon>
        <taxon>Unidentata</taxon>
        <taxon>Episquamata</taxon>
        <taxon>Toxicofera</taxon>
        <taxon>Iguania</taxon>
        <taxon>Dactyloidae</taxon>
        <taxon>Anolis</taxon>
    </lineage>
</organism>
<keyword evidence="9" id="KW-0325">Glycoprotein</keyword>
<sequence>LCGRSHWPCPESGRQVYEDSPVDLSTCDLEPLTAKDGVNVFYTTSRAARGCRGRGPTDPGLDVHVLFLRYSAQQEVSRLADCDFVNVYCFQMPAEIFCPLILSFFPQATANVMLQRPGVETPQANLTSSSSEELLTWAKAAYGGVSSFAELEDPLKIHFRLGQDPGSSVDCVPEKRFSTEPYLEVEAAFANIQGCPSSGQNTEKEAHVKWPSVTPLCSHRRQWLPFALTSLCFLFLWLQVSSNYYLKNFGASRLPGEDLPDSKEGLIAAARSKEFAFVASYMEIPSATSITLELDRLCGESFRVNITHWKPWRCLDSGVQIALAKDYLHVITDVSLQDRSCRAVDNGTHFVLKSQLRECGTSLERDVVVRNQVSSPPLTSFKHPFVGVPFECHLPEKVFLQLYGAPDYESGPPTSVIEVNQAAYVLVRYRRVVGEERVGRTMAIPLKCLYLMLVEMVCLKYCIVLPSSPFAGLGVGTLLGITFGAFLIGVLLTAALWYIYMQTRESKALGFVSESWALPKSLGINRSYDYYITIII</sequence>
<keyword evidence="7 10" id="KW-0472">Membrane</keyword>
<keyword evidence="14" id="KW-1185">Reference proteome</keyword>
<dbReference type="InParanoid" id="A0A803SKR1"/>
<dbReference type="Pfam" id="PF26060">
    <property type="entry name" value="TGFBR3_N"/>
    <property type="match status" value="1"/>
</dbReference>
<comment type="subcellular location">
    <subcellularLocation>
        <location evidence="1">Cell membrane</location>
        <topology evidence="1">Single-pass type I membrane protein</topology>
    </subcellularLocation>
</comment>
<evidence type="ECO:0008006" key="15">
    <source>
        <dbReference type="Google" id="ProtNLM"/>
    </source>
</evidence>
<reference evidence="13" key="3">
    <citation type="submission" date="2025-09" db="UniProtKB">
        <authorList>
            <consortium name="Ensembl"/>
        </authorList>
    </citation>
    <scope>IDENTIFICATION</scope>
</reference>
<name>A0A803SKR1_ANOCA</name>